<comment type="caution">
    <text evidence="5">The sequence shown here is derived from an EMBL/GenBank/DDBJ whole genome shotgun (WGS) entry which is preliminary data.</text>
</comment>
<evidence type="ECO:0000313" key="6">
    <source>
        <dbReference type="Proteomes" id="UP000680638"/>
    </source>
</evidence>
<evidence type="ECO:0008006" key="7">
    <source>
        <dbReference type="Google" id="ProtNLM"/>
    </source>
</evidence>
<dbReference type="RefSeq" id="WP_212949476.1">
    <property type="nucleotide sequence ID" value="NZ_BORW01000008.1"/>
</dbReference>
<sequence length="811" mass="90328">MDTGSAEAWRLKLLTPSSWWGARWREALPAGNGRLGAAVYGGVHHETIMLTHGDLWWQSRTPELPDVSERLADMRRLMLAGREAEAEPMLIRELQNLGYDPVMAVPLPLGDLTIRCEVGEGFKHYSRELDMQTGEIIVRWQDRGAAFERALFVSRPDDMVVMELRAEEPSAVRAGLSLGLHDPADVKRPPGRPEAPLPTDAESGADGAYVWYAARSDDGSEFGAVARIVPADGSLAADGAETVVEGAGKVLVLLRMFVSGSREAEWARLKAELAAEQRGYRELLAAHVREHRGLFDRVSLDLSAGGRERSNEELLLEAYQGEAPLALVEKMWAYGRYLLISSSREGGNPCHLYGLWCGEYRGFWAFNMANENLQMMYWQALSGRMPELLLTVFDYMERLLDDFRSNARHLFGCRGIFIPAPTAPDSGLVKTLAPHIVHWTGAAGWVAQHYYDYYLYTGDREFLRNRALPFLREVALFYEDFFVVGEDGRLLSCPSNSPENRPGNGAGGPKGTTINATMDFAIAKEVLSRLVAGAEEEGMYPGEIPVWKELLRRIPDYQVNEDGAVREWMHPSYDDEYHHRHQSHLYPVFPGKEMTKEKDPVLFEAFWTAVRKRLVVGIKEQTGWSLAHMANLYARLGEGDLALECLDLLSRSSVINNFYTLHNDWRQMGIGLAMDWAPVQLDANMGWTAAVQEMLLYSEPGLLKILPALPSKWRRGRVQGLSACGGIEVDIGWDGEQGRLEVKLASSTADQRVLVKLPEGAEMVEGHCTLRSTAGQRAPLAAKQGLEIPLRLHAGEATVLTAAFRPSANRG</sequence>
<keyword evidence="6" id="KW-1185">Reference proteome</keyword>
<feature type="domain" description="Alpha fucosidase A-like C-terminal" evidence="3">
    <location>
        <begin position="698"/>
        <end position="766"/>
    </location>
</feature>
<dbReference type="InterPro" id="IPR012341">
    <property type="entry name" value="6hp_glycosidase-like_sf"/>
</dbReference>
<feature type="domain" description="Glycosyl hydrolase family 95 N-terminal" evidence="2">
    <location>
        <begin position="22"/>
        <end position="254"/>
    </location>
</feature>
<dbReference type="InterPro" id="IPR008928">
    <property type="entry name" value="6-hairpin_glycosidase_sf"/>
</dbReference>
<dbReference type="Pfam" id="PF14498">
    <property type="entry name" value="Glyco_hyd_65N_2"/>
    <property type="match status" value="1"/>
</dbReference>
<dbReference type="PANTHER" id="PTHR31084">
    <property type="entry name" value="ALPHA-L-FUCOSIDASE 2"/>
    <property type="match status" value="1"/>
</dbReference>
<evidence type="ECO:0000259" key="2">
    <source>
        <dbReference type="Pfam" id="PF14498"/>
    </source>
</evidence>
<dbReference type="Pfam" id="PF21307">
    <property type="entry name" value="Glyco_hydro_95_C"/>
    <property type="match status" value="1"/>
</dbReference>
<evidence type="ECO:0000259" key="4">
    <source>
        <dbReference type="Pfam" id="PF22124"/>
    </source>
</evidence>
<organism evidence="5 6">
    <name type="scientific">Paenibacillus cookii</name>
    <dbReference type="NCBI Taxonomy" id="157839"/>
    <lineage>
        <taxon>Bacteria</taxon>
        <taxon>Bacillati</taxon>
        <taxon>Bacillota</taxon>
        <taxon>Bacilli</taxon>
        <taxon>Bacillales</taxon>
        <taxon>Paenibacillaceae</taxon>
        <taxon>Paenibacillus</taxon>
    </lineage>
</organism>
<evidence type="ECO:0000259" key="3">
    <source>
        <dbReference type="Pfam" id="PF21307"/>
    </source>
</evidence>
<feature type="region of interest" description="Disordered" evidence="1">
    <location>
        <begin position="182"/>
        <end position="202"/>
    </location>
</feature>
<dbReference type="InterPro" id="IPR016518">
    <property type="entry name" value="Alpha-L-fucosidase"/>
</dbReference>
<dbReference type="SUPFAM" id="SSF48208">
    <property type="entry name" value="Six-hairpin glycosidases"/>
    <property type="match status" value="1"/>
</dbReference>
<name>A0ABQ4LVH4_9BACL</name>
<dbReference type="EMBL" id="BORW01000008">
    <property type="protein sequence ID" value="GIO67281.1"/>
    <property type="molecule type" value="Genomic_DNA"/>
</dbReference>
<dbReference type="Gene3D" id="1.50.10.10">
    <property type="match status" value="1"/>
</dbReference>
<evidence type="ECO:0000313" key="5">
    <source>
        <dbReference type="EMBL" id="GIO67281.1"/>
    </source>
</evidence>
<dbReference type="InterPro" id="IPR049053">
    <property type="entry name" value="AFCA-like_C"/>
</dbReference>
<proteinExistence type="predicted"/>
<gene>
    <name evidence="5" type="ORF">J21TS3_21020</name>
</gene>
<feature type="domain" description="Glycosyl hydrolase family 95 catalytic" evidence="4">
    <location>
        <begin position="280"/>
        <end position="695"/>
    </location>
</feature>
<evidence type="ECO:0000256" key="1">
    <source>
        <dbReference type="SAM" id="MobiDB-lite"/>
    </source>
</evidence>
<dbReference type="PANTHER" id="PTHR31084:SF0">
    <property type="entry name" value="ALPHA-L-FUCOSIDASE 2"/>
    <property type="match status" value="1"/>
</dbReference>
<dbReference type="InterPro" id="IPR027414">
    <property type="entry name" value="GH95_N_dom"/>
</dbReference>
<protein>
    <recommendedName>
        <fullName evidence="7">Alpha-L-fucosidase</fullName>
    </recommendedName>
</protein>
<reference evidence="5 6" key="1">
    <citation type="submission" date="2021-03" db="EMBL/GenBank/DDBJ databases">
        <title>Antimicrobial resistance genes in bacteria isolated from Japanese honey, and their potential for conferring macrolide and lincosamide resistance in the American foulbrood pathogen Paenibacillus larvae.</title>
        <authorList>
            <person name="Okamoto M."/>
            <person name="Kumagai M."/>
            <person name="Kanamori H."/>
            <person name="Takamatsu D."/>
        </authorList>
    </citation>
    <scope>NUCLEOTIDE SEQUENCE [LARGE SCALE GENOMIC DNA]</scope>
    <source>
        <strain evidence="5 6">J21TS3</strain>
    </source>
</reference>
<dbReference type="Pfam" id="PF22124">
    <property type="entry name" value="Glyco_hydro_95_cat"/>
    <property type="match status" value="1"/>
</dbReference>
<accession>A0ABQ4LVH4</accession>
<dbReference type="PIRSF" id="PIRSF007663">
    <property type="entry name" value="UCP007663"/>
    <property type="match status" value="1"/>
</dbReference>
<dbReference type="InterPro" id="IPR054363">
    <property type="entry name" value="GH95_cat"/>
</dbReference>
<dbReference type="Proteomes" id="UP000680638">
    <property type="component" value="Unassembled WGS sequence"/>
</dbReference>